<protein>
    <submittedName>
        <fullName evidence="2">Uncharacterized protein</fullName>
    </submittedName>
</protein>
<feature type="compositionally biased region" description="Pro residues" evidence="1">
    <location>
        <begin position="42"/>
        <end position="51"/>
    </location>
</feature>
<sequence length="159" mass="16961">MHSQNDSVSASASFALVDGLVSGRCDHMENRGSTGSYSVCAPPNPHAPPSPKGRGGAVHYWGGVRPLFAAAAWLRGRSDVELRSRFLGPNIVQIKPTSHDLAGVFEPPSCLLTSDTPLLLRSIHVETGGSGLLALPIYYRLKIFKADLPHPPAEQALDL</sequence>
<feature type="region of interest" description="Disordered" evidence="1">
    <location>
        <begin position="33"/>
        <end position="53"/>
    </location>
</feature>
<evidence type="ECO:0000313" key="2">
    <source>
        <dbReference type="EMBL" id="CAG8970996.1"/>
    </source>
</evidence>
<dbReference type="EMBL" id="CAJVRM010000004">
    <property type="protein sequence ID" value="CAG8970996.1"/>
    <property type="molecule type" value="Genomic_DNA"/>
</dbReference>
<gene>
    <name evidence="2" type="ORF">HYALB_00007664</name>
</gene>
<keyword evidence="3" id="KW-1185">Reference proteome</keyword>
<comment type="caution">
    <text evidence="2">The sequence shown here is derived from an EMBL/GenBank/DDBJ whole genome shotgun (WGS) entry which is preliminary data.</text>
</comment>
<accession>A0A9N9Q2G8</accession>
<proteinExistence type="predicted"/>
<evidence type="ECO:0000313" key="3">
    <source>
        <dbReference type="Proteomes" id="UP000701801"/>
    </source>
</evidence>
<name>A0A9N9Q2G8_9HELO</name>
<reference evidence="2" key="1">
    <citation type="submission" date="2021-07" db="EMBL/GenBank/DDBJ databases">
        <authorList>
            <person name="Durling M."/>
        </authorList>
    </citation>
    <scope>NUCLEOTIDE SEQUENCE</scope>
</reference>
<dbReference type="AlphaFoldDB" id="A0A9N9Q2G8"/>
<organism evidence="2 3">
    <name type="scientific">Hymenoscyphus albidus</name>
    <dbReference type="NCBI Taxonomy" id="595503"/>
    <lineage>
        <taxon>Eukaryota</taxon>
        <taxon>Fungi</taxon>
        <taxon>Dikarya</taxon>
        <taxon>Ascomycota</taxon>
        <taxon>Pezizomycotina</taxon>
        <taxon>Leotiomycetes</taxon>
        <taxon>Helotiales</taxon>
        <taxon>Helotiaceae</taxon>
        <taxon>Hymenoscyphus</taxon>
    </lineage>
</organism>
<dbReference type="Proteomes" id="UP000701801">
    <property type="component" value="Unassembled WGS sequence"/>
</dbReference>
<evidence type="ECO:0000256" key="1">
    <source>
        <dbReference type="SAM" id="MobiDB-lite"/>
    </source>
</evidence>